<evidence type="ECO:0000313" key="6">
    <source>
        <dbReference type="EMBL" id="KAF5795308.1"/>
    </source>
</evidence>
<keyword evidence="2 4" id="KW-0863">Zinc-finger</keyword>
<protein>
    <submittedName>
        <fullName evidence="7">Putative zinc finger, RING/FYVE/PHD-type</fullName>
    </submittedName>
    <submittedName>
        <fullName evidence="6">Transcription factor C2H2 family</fullName>
    </submittedName>
</protein>
<evidence type="ECO:0000313" key="7">
    <source>
        <dbReference type="EMBL" id="OTG18535.1"/>
    </source>
</evidence>
<dbReference type="OrthoDB" id="1306370at2759"/>
<reference evidence="6" key="3">
    <citation type="submission" date="2020-06" db="EMBL/GenBank/DDBJ databases">
        <title>Helianthus annuus Genome sequencing and assembly Release 2.</title>
        <authorList>
            <person name="Gouzy J."/>
            <person name="Langlade N."/>
            <person name="Munos S."/>
        </authorList>
    </citation>
    <scope>NUCLEOTIDE SEQUENCE</scope>
    <source>
        <tissue evidence="6">Leaves</tissue>
    </source>
</reference>
<name>A0A251U5C5_HELAN</name>
<reference evidence="7" key="2">
    <citation type="submission" date="2017-02" db="EMBL/GenBank/DDBJ databases">
        <title>Sunflower complete genome.</title>
        <authorList>
            <person name="Langlade N."/>
            <person name="Munos S."/>
        </authorList>
    </citation>
    <scope>NUCLEOTIDE SEQUENCE [LARGE SCALE GENOMIC DNA]</scope>
    <source>
        <tissue evidence="7">Leaves</tissue>
    </source>
</reference>
<dbReference type="Gramene" id="mRNA:HanXRQr2_Chr08g0338101">
    <property type="protein sequence ID" value="CDS:HanXRQr2_Chr08g0338101.1"/>
    <property type="gene ID" value="HanXRQr2_Chr08g0338101"/>
</dbReference>
<dbReference type="PROSITE" id="PS50089">
    <property type="entry name" value="ZF_RING_2"/>
    <property type="match status" value="1"/>
</dbReference>
<dbReference type="InterPro" id="IPR051834">
    <property type="entry name" value="RING_finger_E3_ligase"/>
</dbReference>
<dbReference type="SUPFAM" id="SSF57850">
    <property type="entry name" value="RING/U-box"/>
    <property type="match status" value="1"/>
</dbReference>
<dbReference type="EMBL" id="MNCJ02000323">
    <property type="protein sequence ID" value="KAF5795308.1"/>
    <property type="molecule type" value="Genomic_DNA"/>
</dbReference>
<sequence length="199" mass="22624">MAISASSYKIILPDSRQIIMVNAQPGERVDNLLIVNLSPTQVAMIQYYEDIQSVLFDDGGPAYTTHLMELVTNNESVAGVISLNGSQVVDPETCVMITSYIRDYHESLHDNDLSEETIDQENLVKNGRNGDEEKEEEDVCAICLQEFEMGERCTTLECKHRYHQECIEKWLEQKNDCPICRAKVFPVLSNTCFFYRVGS</sequence>
<dbReference type="GO" id="GO:0005634">
    <property type="term" value="C:nucleus"/>
    <property type="evidence" value="ECO:0000318"/>
    <property type="project" value="GO_Central"/>
</dbReference>
<proteinExistence type="predicted"/>
<keyword evidence="8" id="KW-1185">Reference proteome</keyword>
<dbReference type="Pfam" id="PF13639">
    <property type="entry name" value="zf-RING_2"/>
    <property type="match status" value="1"/>
</dbReference>
<dbReference type="AlphaFoldDB" id="A0A251U5C5"/>
<evidence type="ECO:0000256" key="1">
    <source>
        <dbReference type="ARBA" id="ARBA00022723"/>
    </source>
</evidence>
<dbReference type="EMBL" id="CM007897">
    <property type="protein sequence ID" value="OTG18535.1"/>
    <property type="molecule type" value="Genomic_DNA"/>
</dbReference>
<organism evidence="7 8">
    <name type="scientific">Helianthus annuus</name>
    <name type="common">Common sunflower</name>
    <dbReference type="NCBI Taxonomy" id="4232"/>
    <lineage>
        <taxon>Eukaryota</taxon>
        <taxon>Viridiplantae</taxon>
        <taxon>Streptophyta</taxon>
        <taxon>Embryophyta</taxon>
        <taxon>Tracheophyta</taxon>
        <taxon>Spermatophyta</taxon>
        <taxon>Magnoliopsida</taxon>
        <taxon>eudicotyledons</taxon>
        <taxon>Gunneridae</taxon>
        <taxon>Pentapetalae</taxon>
        <taxon>asterids</taxon>
        <taxon>campanulids</taxon>
        <taxon>Asterales</taxon>
        <taxon>Asteraceae</taxon>
        <taxon>Asteroideae</taxon>
        <taxon>Heliantheae alliance</taxon>
        <taxon>Heliantheae</taxon>
        <taxon>Helianthus</taxon>
    </lineage>
</organism>
<reference evidence="6 8" key="1">
    <citation type="journal article" date="2017" name="Nature">
        <title>The sunflower genome provides insights into oil metabolism, flowering and Asterid evolution.</title>
        <authorList>
            <person name="Badouin H."/>
            <person name="Gouzy J."/>
            <person name="Grassa C.J."/>
            <person name="Murat F."/>
            <person name="Staton S.E."/>
            <person name="Cottret L."/>
            <person name="Lelandais-Briere C."/>
            <person name="Owens G.L."/>
            <person name="Carrere S."/>
            <person name="Mayjonade B."/>
            <person name="Legrand L."/>
            <person name="Gill N."/>
            <person name="Kane N.C."/>
            <person name="Bowers J.E."/>
            <person name="Hubner S."/>
            <person name="Bellec A."/>
            <person name="Berard A."/>
            <person name="Berges H."/>
            <person name="Blanchet N."/>
            <person name="Boniface M.C."/>
            <person name="Brunel D."/>
            <person name="Catrice O."/>
            <person name="Chaidir N."/>
            <person name="Claudel C."/>
            <person name="Donnadieu C."/>
            <person name="Faraut T."/>
            <person name="Fievet G."/>
            <person name="Helmstetter N."/>
            <person name="King M."/>
            <person name="Knapp S.J."/>
            <person name="Lai Z."/>
            <person name="Le Paslier M.C."/>
            <person name="Lippi Y."/>
            <person name="Lorenzon L."/>
            <person name="Mandel J.R."/>
            <person name="Marage G."/>
            <person name="Marchand G."/>
            <person name="Marquand E."/>
            <person name="Bret-Mestries E."/>
            <person name="Morien E."/>
            <person name="Nambeesan S."/>
            <person name="Nguyen T."/>
            <person name="Pegot-Espagnet P."/>
            <person name="Pouilly N."/>
            <person name="Raftis F."/>
            <person name="Sallet E."/>
            <person name="Schiex T."/>
            <person name="Thomas J."/>
            <person name="Vandecasteele C."/>
            <person name="Vares D."/>
            <person name="Vear F."/>
            <person name="Vautrin S."/>
            <person name="Crespi M."/>
            <person name="Mangin B."/>
            <person name="Burke J.M."/>
            <person name="Salse J."/>
            <person name="Munos S."/>
            <person name="Vincourt P."/>
            <person name="Rieseberg L.H."/>
            <person name="Langlade N.B."/>
        </authorList>
    </citation>
    <scope>NUCLEOTIDE SEQUENCE [LARGE SCALE GENOMIC DNA]</scope>
    <source>
        <strain evidence="8">cv. SF193</strain>
        <tissue evidence="6">Leaves</tissue>
    </source>
</reference>
<dbReference type="InParanoid" id="A0A251U5C5"/>
<accession>A0A251U5C5</accession>
<dbReference type="CDD" id="cd16469">
    <property type="entry name" value="RING-H2_RNF24-like"/>
    <property type="match status" value="1"/>
</dbReference>
<dbReference type="PANTHER" id="PTHR45931:SF16">
    <property type="entry name" value="RING_U-BOX SUPERFAMILY PROTEIN"/>
    <property type="match status" value="1"/>
</dbReference>
<evidence type="ECO:0000313" key="8">
    <source>
        <dbReference type="Proteomes" id="UP000215914"/>
    </source>
</evidence>
<dbReference type="InterPro" id="IPR013083">
    <property type="entry name" value="Znf_RING/FYVE/PHD"/>
</dbReference>
<dbReference type="InterPro" id="IPR001841">
    <property type="entry name" value="Znf_RING"/>
</dbReference>
<evidence type="ECO:0000256" key="4">
    <source>
        <dbReference type="PROSITE-ProRule" id="PRU00175"/>
    </source>
</evidence>
<dbReference type="GO" id="GO:0008270">
    <property type="term" value="F:zinc ion binding"/>
    <property type="evidence" value="ECO:0007669"/>
    <property type="project" value="UniProtKB-KW"/>
</dbReference>
<evidence type="ECO:0000256" key="3">
    <source>
        <dbReference type="ARBA" id="ARBA00022833"/>
    </source>
</evidence>
<gene>
    <name evidence="7" type="ORF">HannXRQ_Chr08g0224131</name>
    <name evidence="6" type="ORF">HanXRQr2_Chr08g0338101</name>
</gene>
<feature type="domain" description="RING-type" evidence="5">
    <location>
        <begin position="140"/>
        <end position="181"/>
    </location>
</feature>
<keyword evidence="1" id="KW-0479">Metal-binding</keyword>
<dbReference type="GO" id="GO:0061630">
    <property type="term" value="F:ubiquitin protein ligase activity"/>
    <property type="evidence" value="ECO:0000318"/>
    <property type="project" value="GO_Central"/>
</dbReference>
<keyword evidence="3" id="KW-0862">Zinc</keyword>
<dbReference type="GO" id="GO:0006511">
    <property type="term" value="P:ubiquitin-dependent protein catabolic process"/>
    <property type="evidence" value="ECO:0000318"/>
    <property type="project" value="GO_Central"/>
</dbReference>
<dbReference type="Proteomes" id="UP000215914">
    <property type="component" value="Chromosome 8"/>
</dbReference>
<dbReference type="SMART" id="SM00184">
    <property type="entry name" value="RING"/>
    <property type="match status" value="1"/>
</dbReference>
<dbReference type="PANTHER" id="PTHR45931">
    <property type="entry name" value="SI:CH211-59O9.10"/>
    <property type="match status" value="1"/>
</dbReference>
<evidence type="ECO:0000259" key="5">
    <source>
        <dbReference type="PROSITE" id="PS50089"/>
    </source>
</evidence>
<evidence type="ECO:0000256" key="2">
    <source>
        <dbReference type="ARBA" id="ARBA00022771"/>
    </source>
</evidence>
<dbReference type="STRING" id="4232.A0A251U5C5"/>
<dbReference type="Gene3D" id="3.30.40.10">
    <property type="entry name" value="Zinc/RING finger domain, C3HC4 (zinc finger)"/>
    <property type="match status" value="1"/>
</dbReference>